<dbReference type="Pfam" id="PF13540">
    <property type="entry name" value="RCC1_2"/>
    <property type="match status" value="2"/>
</dbReference>
<protein>
    <submittedName>
        <fullName evidence="2">Uncharacterized protein</fullName>
    </submittedName>
</protein>
<gene>
    <name evidence="2" type="ORF">g.58898</name>
</gene>
<dbReference type="PANTHER" id="PTHR45982:SF1">
    <property type="entry name" value="REGULATOR OF CHROMOSOME CONDENSATION"/>
    <property type="match status" value="1"/>
</dbReference>
<dbReference type="PROSITE" id="PS50012">
    <property type="entry name" value="RCC1_3"/>
    <property type="match status" value="1"/>
</dbReference>
<dbReference type="InterPro" id="IPR000408">
    <property type="entry name" value="Reg_chr_condens"/>
</dbReference>
<organism evidence="2">
    <name type="scientific">Homalodisca liturata</name>
    <dbReference type="NCBI Taxonomy" id="320908"/>
    <lineage>
        <taxon>Eukaryota</taxon>
        <taxon>Metazoa</taxon>
        <taxon>Ecdysozoa</taxon>
        <taxon>Arthropoda</taxon>
        <taxon>Hexapoda</taxon>
        <taxon>Insecta</taxon>
        <taxon>Pterygota</taxon>
        <taxon>Neoptera</taxon>
        <taxon>Paraneoptera</taxon>
        <taxon>Hemiptera</taxon>
        <taxon>Auchenorrhyncha</taxon>
        <taxon>Membracoidea</taxon>
        <taxon>Cicadellidae</taxon>
        <taxon>Cicadellinae</taxon>
        <taxon>Proconiini</taxon>
        <taxon>Homalodisca</taxon>
    </lineage>
</organism>
<sequence length="141" mass="14944">TRYSKRIFLDVCAGGFHSIALADDNTAYGWGSNFNGQLGNGTLEPSVEKKAVLVPDAAAICCGKNHSFFITKGRTLYGCGENALHQVGIEGEKVLPTPQPVLENVSHVAAGCDFSIAVVDNRLYGWGLNTSGEAGGEDRKI</sequence>
<proteinExistence type="predicted"/>
<dbReference type="PANTHER" id="PTHR45982">
    <property type="entry name" value="REGULATOR OF CHROMOSOME CONDENSATION"/>
    <property type="match status" value="1"/>
</dbReference>
<dbReference type="AlphaFoldDB" id="A0A1B6ICB4"/>
<name>A0A1B6ICB4_9HEMI</name>
<evidence type="ECO:0000256" key="1">
    <source>
        <dbReference type="PROSITE-ProRule" id="PRU00235"/>
    </source>
</evidence>
<dbReference type="InterPro" id="IPR051553">
    <property type="entry name" value="Ran_GTPase-activating"/>
</dbReference>
<feature type="non-terminal residue" evidence="2">
    <location>
        <position position="1"/>
    </location>
</feature>
<dbReference type="PRINTS" id="PR00633">
    <property type="entry name" value="RCCNDNSATION"/>
</dbReference>
<dbReference type="SUPFAM" id="SSF50985">
    <property type="entry name" value="RCC1/BLIP-II"/>
    <property type="match status" value="1"/>
</dbReference>
<evidence type="ECO:0000313" key="2">
    <source>
        <dbReference type="EMBL" id="JAS84559.1"/>
    </source>
</evidence>
<feature type="repeat" description="RCC1" evidence="1">
    <location>
        <begin position="25"/>
        <end position="73"/>
    </location>
</feature>
<feature type="non-terminal residue" evidence="2">
    <location>
        <position position="141"/>
    </location>
</feature>
<dbReference type="InterPro" id="IPR009091">
    <property type="entry name" value="RCC1/BLIP-II"/>
</dbReference>
<dbReference type="PROSITE" id="PS00626">
    <property type="entry name" value="RCC1_2"/>
    <property type="match status" value="2"/>
</dbReference>
<accession>A0A1B6ICB4</accession>
<reference evidence="2" key="1">
    <citation type="submission" date="2015-11" db="EMBL/GenBank/DDBJ databases">
        <title>De novo transcriptome assembly of four potential Pierce s Disease insect vectors from Arizona vineyards.</title>
        <authorList>
            <person name="Tassone E.E."/>
        </authorList>
    </citation>
    <scope>NUCLEOTIDE SEQUENCE</scope>
</reference>
<dbReference type="Gene3D" id="2.130.10.30">
    <property type="entry name" value="Regulator of chromosome condensation 1/beta-lactamase-inhibitor protein II"/>
    <property type="match status" value="1"/>
</dbReference>
<dbReference type="EMBL" id="GECU01023147">
    <property type="protein sequence ID" value="JAS84559.1"/>
    <property type="molecule type" value="Transcribed_RNA"/>
</dbReference>